<keyword evidence="5" id="KW-1185">Reference proteome</keyword>
<feature type="signal peptide" evidence="2">
    <location>
        <begin position="1"/>
        <end position="20"/>
    </location>
</feature>
<protein>
    <submittedName>
        <fullName evidence="4">DUF3761 domain-containing protein</fullName>
    </submittedName>
</protein>
<evidence type="ECO:0000259" key="3">
    <source>
        <dbReference type="Pfam" id="PF03793"/>
    </source>
</evidence>
<dbReference type="RefSeq" id="WP_330795326.1">
    <property type="nucleotide sequence ID" value="NZ_JAZEWV010000009.1"/>
</dbReference>
<proteinExistence type="predicted"/>
<feature type="compositionally biased region" description="Low complexity" evidence="1">
    <location>
        <begin position="155"/>
        <end position="168"/>
    </location>
</feature>
<feature type="chain" id="PRO_5045254896" evidence="2">
    <location>
        <begin position="21"/>
        <end position="225"/>
    </location>
</feature>
<name>A0ABU7PBH8_9ACTN</name>
<accession>A0ABU7PBH8</accession>
<organism evidence="4 5">
    <name type="scientific">Actinacidiphila polyblastidii</name>
    <dbReference type="NCBI Taxonomy" id="3110430"/>
    <lineage>
        <taxon>Bacteria</taxon>
        <taxon>Bacillati</taxon>
        <taxon>Actinomycetota</taxon>
        <taxon>Actinomycetes</taxon>
        <taxon>Kitasatosporales</taxon>
        <taxon>Streptomycetaceae</taxon>
        <taxon>Actinacidiphila</taxon>
    </lineage>
</organism>
<evidence type="ECO:0000313" key="4">
    <source>
        <dbReference type="EMBL" id="MEE4543160.1"/>
    </source>
</evidence>
<evidence type="ECO:0000313" key="5">
    <source>
        <dbReference type="Proteomes" id="UP001344658"/>
    </source>
</evidence>
<feature type="domain" description="PASTA" evidence="3">
    <location>
        <begin position="53"/>
        <end position="114"/>
    </location>
</feature>
<dbReference type="Pfam" id="PF12587">
    <property type="entry name" value="DUF3761"/>
    <property type="match status" value="1"/>
</dbReference>
<reference evidence="4 5" key="1">
    <citation type="submission" date="2023-12" db="EMBL/GenBank/DDBJ databases">
        <title>Streptomyces sp. V4-01.</title>
        <authorList>
            <person name="Somphong A."/>
            <person name="Phongsopitanun W."/>
        </authorList>
    </citation>
    <scope>NUCLEOTIDE SEQUENCE [LARGE SCALE GENOMIC DNA]</scope>
    <source>
        <strain evidence="4 5">V4-01</strain>
    </source>
</reference>
<feature type="compositionally biased region" description="Gly residues" evidence="1">
    <location>
        <begin position="169"/>
        <end position="181"/>
    </location>
</feature>
<feature type="region of interest" description="Disordered" evidence="1">
    <location>
        <begin position="25"/>
        <end position="51"/>
    </location>
</feature>
<keyword evidence="2" id="KW-0732">Signal</keyword>
<dbReference type="EMBL" id="JAZEWV010000009">
    <property type="protein sequence ID" value="MEE4543160.1"/>
    <property type="molecule type" value="Genomic_DNA"/>
</dbReference>
<evidence type="ECO:0000256" key="1">
    <source>
        <dbReference type="SAM" id="MobiDB-lite"/>
    </source>
</evidence>
<evidence type="ECO:0000256" key="2">
    <source>
        <dbReference type="SAM" id="SignalP"/>
    </source>
</evidence>
<dbReference type="Proteomes" id="UP001344658">
    <property type="component" value="Unassembled WGS sequence"/>
</dbReference>
<comment type="caution">
    <text evidence="4">The sequence shown here is derived from an EMBL/GenBank/DDBJ whole genome shotgun (WGS) entry which is preliminary data.</text>
</comment>
<feature type="compositionally biased region" description="Polar residues" evidence="1">
    <location>
        <begin position="28"/>
        <end position="46"/>
    </location>
</feature>
<dbReference type="InterPro" id="IPR005543">
    <property type="entry name" value="PASTA_dom"/>
</dbReference>
<dbReference type="Pfam" id="PF03793">
    <property type="entry name" value="PASTA"/>
    <property type="match status" value="1"/>
</dbReference>
<dbReference type="InterPro" id="IPR022236">
    <property type="entry name" value="DUF3761"/>
</dbReference>
<dbReference type="PROSITE" id="PS51257">
    <property type="entry name" value="PROKAR_LIPOPROTEIN"/>
    <property type="match status" value="1"/>
</dbReference>
<sequence length="225" mass="22210">MHVRRIVAIVALLAAGTAGAAACDPDTATRSGPTTSVAAQPATSATADPGTPVPNFVGMGLQAAQDAAQAKGFYDLHSHDASGQGRHQIWDRDWTVCDQTPGAGSTAPAGAKIDMGAVKTDETCPGASATTAPSPSPSPTPATASPRPKPHPTPTHHTATHHAAAVTSGAGGGGSSSGGGSDTSTEPPVDDHGGATALCNDGTLSFSAHHRGTCSHHGGVAEFYQ</sequence>
<feature type="region of interest" description="Disordered" evidence="1">
    <location>
        <begin position="121"/>
        <end position="196"/>
    </location>
</feature>
<dbReference type="Gene3D" id="3.30.10.20">
    <property type="match status" value="1"/>
</dbReference>
<gene>
    <name evidence="4" type="ORF">V2S66_14425</name>
</gene>